<reference evidence="1 2" key="1">
    <citation type="submission" date="2021-03" db="EMBL/GenBank/DDBJ databases">
        <title>Antimicrobial resistance genes in bacteria isolated from Japanese honey, and their potential for conferring macrolide and lincosamide resistance in the American foulbrood pathogen Paenibacillus larvae.</title>
        <authorList>
            <person name="Okamoto M."/>
            <person name="Kumagai M."/>
            <person name="Kanamori H."/>
            <person name="Takamatsu D."/>
        </authorList>
    </citation>
    <scope>NUCLEOTIDE SEQUENCE [LARGE SCALE GENOMIC DNA]</scope>
    <source>
        <strain evidence="1 2">J6TS1</strain>
    </source>
</reference>
<sequence>MAKDKKEKLNHFFMSKKGVFNEKSKKLKNTVRFNKDESIFICPRCKNSVNVVMS</sequence>
<accession>A0ABQ4KT40</accession>
<evidence type="ECO:0000313" key="2">
    <source>
        <dbReference type="Proteomes" id="UP000680670"/>
    </source>
</evidence>
<gene>
    <name evidence="1" type="ORF">J6TS1_03170</name>
</gene>
<proteinExistence type="predicted"/>
<organism evidence="1 2">
    <name type="scientific">Siminovitchia terrae</name>
    <name type="common">Bacillus terrae</name>
    <dbReference type="NCBI Taxonomy" id="1914933"/>
    <lineage>
        <taxon>Bacteria</taxon>
        <taxon>Bacillati</taxon>
        <taxon>Bacillota</taxon>
        <taxon>Bacilli</taxon>
        <taxon>Bacillales</taxon>
        <taxon>Bacillaceae</taxon>
        <taxon>Siminovitchia</taxon>
    </lineage>
</organism>
<keyword evidence="2" id="KW-1185">Reference proteome</keyword>
<dbReference type="EMBL" id="BORJ01000001">
    <property type="protein sequence ID" value="GIN94447.1"/>
    <property type="molecule type" value="Genomic_DNA"/>
</dbReference>
<protein>
    <recommendedName>
        <fullName evidence="3">Ribosomal protein L32</fullName>
    </recommendedName>
</protein>
<evidence type="ECO:0000313" key="1">
    <source>
        <dbReference type="EMBL" id="GIN94447.1"/>
    </source>
</evidence>
<evidence type="ECO:0008006" key="3">
    <source>
        <dbReference type="Google" id="ProtNLM"/>
    </source>
</evidence>
<name>A0ABQ4KT40_SIMTE</name>
<comment type="caution">
    <text evidence="1">The sequence shown here is derived from an EMBL/GenBank/DDBJ whole genome shotgun (WGS) entry which is preliminary data.</text>
</comment>
<dbReference type="Proteomes" id="UP000680670">
    <property type="component" value="Unassembled WGS sequence"/>
</dbReference>